<dbReference type="InterPro" id="IPR015424">
    <property type="entry name" value="PyrdxlP-dep_Trfase"/>
</dbReference>
<keyword evidence="3 8" id="KW-0663">Pyridoxal phosphate</keyword>
<dbReference type="EC" id="4.4.1.8" evidence="11"/>
<accession>A0A0G4Q1A0</accession>
<comment type="catalytic activity">
    <reaction evidence="6">
        <text>L,L-cystathionine + H2O = L-homocysteine + pyruvate + NH4(+)</text>
        <dbReference type="Rhea" id="RHEA:13965"/>
        <dbReference type="ChEBI" id="CHEBI:15361"/>
        <dbReference type="ChEBI" id="CHEBI:15377"/>
        <dbReference type="ChEBI" id="CHEBI:28938"/>
        <dbReference type="ChEBI" id="CHEBI:58161"/>
        <dbReference type="ChEBI" id="CHEBI:58199"/>
    </reaction>
</comment>
<feature type="modified residue" description="N6-(pyridoxal phosphate)lysine" evidence="8">
    <location>
        <position position="207"/>
    </location>
</feature>
<dbReference type="Gene3D" id="3.90.1150.10">
    <property type="entry name" value="Aspartate Aminotransferase, domain 1"/>
    <property type="match status" value="1"/>
</dbReference>
<evidence type="ECO:0000256" key="5">
    <source>
        <dbReference type="ARBA" id="ARBA00046315"/>
    </source>
</evidence>
<dbReference type="EMBL" id="JAEKCB010000004">
    <property type="protein sequence ID" value="MBJ2118068.1"/>
    <property type="molecule type" value="Genomic_DNA"/>
</dbReference>
<dbReference type="InterPro" id="IPR054542">
    <property type="entry name" value="Cys_met_metab_PP"/>
</dbReference>
<dbReference type="Proteomes" id="UP000183920">
    <property type="component" value="Unassembled WGS sequence"/>
</dbReference>
<dbReference type="Pfam" id="PF01053">
    <property type="entry name" value="Cys_Met_Meta_PP"/>
    <property type="match status" value="1"/>
</dbReference>
<evidence type="ECO:0000313" key="10">
    <source>
        <dbReference type="EMBL" id="CRL59595.1"/>
    </source>
</evidence>
<proteinExistence type="inferred from homology"/>
<dbReference type="FunFam" id="3.40.640.10:FF:000046">
    <property type="entry name" value="Cystathionine gamma-lyase"/>
    <property type="match status" value="1"/>
</dbReference>
<dbReference type="InterPro" id="IPR006233">
    <property type="entry name" value="Cys_b_lyase_bac"/>
</dbReference>
<dbReference type="Proteomes" id="UP000619976">
    <property type="component" value="Unassembled WGS sequence"/>
</dbReference>
<dbReference type="GO" id="GO:0019450">
    <property type="term" value="P:L-cysteine catabolic process to pyruvate"/>
    <property type="evidence" value="ECO:0007669"/>
    <property type="project" value="TreeGrafter"/>
</dbReference>
<dbReference type="InterPro" id="IPR015422">
    <property type="entry name" value="PyrdxlP-dep_Trfase_small"/>
</dbReference>
<dbReference type="GO" id="GO:0047804">
    <property type="term" value="F:cysteine-S-conjugate beta-lyase activity"/>
    <property type="evidence" value="ECO:0007669"/>
    <property type="project" value="UniProtKB-EC"/>
</dbReference>
<dbReference type="RefSeq" id="WP_072062876.1">
    <property type="nucleotide sequence ID" value="NZ_CAXOKJ010000006.1"/>
</dbReference>
<comment type="similarity">
    <text evidence="2 9">Belongs to the trans-sulfuration enzymes family.</text>
</comment>
<sequence>MKQNKQTKLIHSGRQAIKTSGPINPPVMRASTIVFDSIKSWREVRDRRATERVLSYGARGTETAFALEALVTELEGGYRAQLFPTGLAAIAVTIMGYARSGGHVLFADSVYEPVRKIASAFLEPNNIAYSFFKTDGSDFEQKIQQNTQLIFVESPGSLLYEMLDLPEICRIAHERDIPVGVDNTWGSAWLYNPLELGADVSVIAATKYLCGHSDVMMGIMVANEKAWKKIGALPEALGQASSPDDAALVLRGMRTLGQRIAAHGKSALAIAQWLETRPEVEKVWFPELPNHPRHDLWKRDCKGSNGLLTIEFKQEFTAKQSEQFIDALELFGIGASWGGFESLALPANVVGARTASNWREGHGPFVRLHIGLEATDDLIADITQAFSALNQ</sequence>
<accession>A0A379EJV6</accession>
<dbReference type="NCBIfam" id="TIGR01324">
    <property type="entry name" value="cysta_beta_ly_B"/>
    <property type="match status" value="1"/>
</dbReference>
<keyword evidence="4 10" id="KW-0456">Lyase</keyword>
<evidence type="ECO:0000256" key="9">
    <source>
        <dbReference type="RuleBase" id="RU362118"/>
    </source>
</evidence>
<protein>
    <submittedName>
        <fullName evidence="10">Cystathionine beta-lyase</fullName>
        <ecNumber evidence="11">4.4.1.8</ecNumber>
    </submittedName>
</protein>
<evidence type="ECO:0000313" key="11">
    <source>
        <dbReference type="EMBL" id="MBJ2118068.1"/>
    </source>
</evidence>
<dbReference type="GO" id="GO:0019346">
    <property type="term" value="P:transsulfuration"/>
    <property type="evidence" value="ECO:0007669"/>
    <property type="project" value="InterPro"/>
</dbReference>
<evidence type="ECO:0000256" key="3">
    <source>
        <dbReference type="ARBA" id="ARBA00022898"/>
    </source>
</evidence>
<comment type="pathway">
    <text evidence="5">Amino-acid biosynthesis; L-methionine biosynthesis via de novo pathway; L-homocysteine from L-cystathionine: step 1/1.</text>
</comment>
<evidence type="ECO:0000256" key="7">
    <source>
        <dbReference type="ARBA" id="ARBA00047625"/>
    </source>
</evidence>
<evidence type="ECO:0000256" key="8">
    <source>
        <dbReference type="PIRSR" id="PIRSR001434-2"/>
    </source>
</evidence>
<dbReference type="EMBL" id="CVRY01000001">
    <property type="protein sequence ID" value="CRL59595.1"/>
    <property type="molecule type" value="Genomic_DNA"/>
</dbReference>
<dbReference type="Gene3D" id="3.40.640.10">
    <property type="entry name" value="Type I PLP-dependent aspartate aminotransferase-like (Major domain)"/>
    <property type="match status" value="1"/>
</dbReference>
<dbReference type="InterPro" id="IPR015421">
    <property type="entry name" value="PyrdxlP-dep_Trfase_major"/>
</dbReference>
<dbReference type="PROSITE" id="PS00868">
    <property type="entry name" value="CYS_MET_METAB_PP"/>
    <property type="match status" value="1"/>
</dbReference>
<name>A0A0G4Q1A0_9GAMM</name>
<evidence type="ECO:0000313" key="12">
    <source>
        <dbReference type="Proteomes" id="UP000183920"/>
    </source>
</evidence>
<evidence type="ECO:0000256" key="2">
    <source>
        <dbReference type="ARBA" id="ARBA00009077"/>
    </source>
</evidence>
<reference evidence="12" key="2">
    <citation type="submission" date="2015-06" db="EMBL/GenBank/DDBJ databases">
        <authorList>
            <person name="Urmite Genomes"/>
        </authorList>
    </citation>
    <scope>NUCLEOTIDE SEQUENCE [LARGE SCALE GENOMIC DNA]</scope>
    <source>
        <strain evidence="12">CSUR P1867</strain>
    </source>
</reference>
<dbReference type="GO" id="GO:0030170">
    <property type="term" value="F:pyridoxal phosphate binding"/>
    <property type="evidence" value="ECO:0007669"/>
    <property type="project" value="InterPro"/>
</dbReference>
<dbReference type="AlphaFoldDB" id="A0A0G4Q1A0"/>
<evidence type="ECO:0000256" key="4">
    <source>
        <dbReference type="ARBA" id="ARBA00023239"/>
    </source>
</evidence>
<gene>
    <name evidence="10" type="primary">metC_1</name>
    <name evidence="11" type="synonym">metC</name>
    <name evidence="10" type="ORF">BN1804_00525</name>
    <name evidence="11" type="ORF">JFQ69_10385</name>
</gene>
<organism evidence="10 12">
    <name type="scientific">Proteus penneri</name>
    <dbReference type="NCBI Taxonomy" id="102862"/>
    <lineage>
        <taxon>Bacteria</taxon>
        <taxon>Pseudomonadati</taxon>
        <taxon>Pseudomonadota</taxon>
        <taxon>Gammaproteobacteria</taxon>
        <taxon>Enterobacterales</taxon>
        <taxon>Morganellaceae</taxon>
        <taxon>Proteus</taxon>
    </lineage>
</organism>
<dbReference type="PANTHER" id="PTHR43500:SF1">
    <property type="entry name" value="CYSTATHIONINE BETA-LYASE-RELATED"/>
    <property type="match status" value="1"/>
</dbReference>
<keyword evidence="13" id="KW-1185">Reference proteome</keyword>
<dbReference type="PANTHER" id="PTHR43500">
    <property type="entry name" value="CYSTATHIONINE BETA-LYASE-RELATED"/>
    <property type="match status" value="1"/>
</dbReference>
<evidence type="ECO:0000256" key="6">
    <source>
        <dbReference type="ARBA" id="ARBA00047517"/>
    </source>
</evidence>
<evidence type="ECO:0000256" key="1">
    <source>
        <dbReference type="ARBA" id="ARBA00001933"/>
    </source>
</evidence>
<reference evidence="10" key="1">
    <citation type="submission" date="2015-06" db="EMBL/GenBank/DDBJ databases">
        <authorList>
            <person name="Urmite Genomes Urmite Genomes"/>
        </authorList>
    </citation>
    <scope>NUCLEOTIDE SEQUENCE [LARGE SCALE GENOMIC DNA]</scope>
    <source>
        <strain evidence="10">CSUR P1867</strain>
    </source>
</reference>
<comment type="catalytic activity">
    <reaction evidence="7">
        <text>an S-substituted L-cysteine + H2O = a thiol + pyruvate + NH4(+)</text>
        <dbReference type="Rhea" id="RHEA:18121"/>
        <dbReference type="ChEBI" id="CHEBI:15361"/>
        <dbReference type="ChEBI" id="CHEBI:15377"/>
        <dbReference type="ChEBI" id="CHEBI:28938"/>
        <dbReference type="ChEBI" id="CHEBI:29256"/>
        <dbReference type="ChEBI" id="CHEBI:58717"/>
        <dbReference type="EC" id="4.4.1.13"/>
    </reaction>
</comment>
<dbReference type="InterPro" id="IPR000277">
    <property type="entry name" value="Cys/Met-Metab_PyrdxlP-dep_enz"/>
</dbReference>
<dbReference type="PIRSF" id="PIRSF001434">
    <property type="entry name" value="CGS"/>
    <property type="match status" value="1"/>
</dbReference>
<dbReference type="SUPFAM" id="SSF53383">
    <property type="entry name" value="PLP-dependent transferases"/>
    <property type="match status" value="1"/>
</dbReference>
<reference evidence="11 13" key="3">
    <citation type="submission" date="2020-12" db="EMBL/GenBank/DDBJ databases">
        <title>Enhanced detection system for hospital associated transmission using whole genome sequencing surveillance.</title>
        <authorList>
            <person name="Harrison L.H."/>
            <person name="Van Tyne D."/>
            <person name="Marsh J.W."/>
            <person name="Griffith M.P."/>
            <person name="Snyder D.J."/>
            <person name="Cooper V.S."/>
            <person name="Mustapha M."/>
        </authorList>
    </citation>
    <scope>NUCLEOTIDE SEQUENCE [LARGE SCALE GENOMIC DNA]</scope>
    <source>
        <strain evidence="11 13">PR00195</strain>
    </source>
</reference>
<evidence type="ECO:0000313" key="13">
    <source>
        <dbReference type="Proteomes" id="UP000619976"/>
    </source>
</evidence>
<comment type="cofactor">
    <cofactor evidence="1 9">
        <name>pyridoxal 5'-phosphate</name>
        <dbReference type="ChEBI" id="CHEBI:597326"/>
    </cofactor>
</comment>